<proteinExistence type="predicted"/>
<sequence length="88" mass="10053">MWWKHVGGSLEKDLKPFRNDEDASFLSLFAEKNECEAKTYTEAKPFTNIGEEGMHDFDEEFDEGFEVLDEGDVDGRDDVDGCNRGNLL</sequence>
<protein>
    <submittedName>
        <fullName evidence="1">Uncharacterized protein</fullName>
    </submittedName>
</protein>
<name>A0A9D4XCJ2_PEA</name>
<keyword evidence="2" id="KW-1185">Reference proteome</keyword>
<evidence type="ECO:0000313" key="1">
    <source>
        <dbReference type="EMBL" id="KAI5418541.1"/>
    </source>
</evidence>
<dbReference type="AlphaFoldDB" id="A0A9D4XCJ2"/>
<gene>
    <name evidence="1" type="ORF">KIW84_042971</name>
</gene>
<dbReference type="Gramene" id="Psat04G0297100-T1">
    <property type="protein sequence ID" value="KAI5418541.1"/>
    <property type="gene ID" value="KIW84_042971"/>
</dbReference>
<organism evidence="1 2">
    <name type="scientific">Pisum sativum</name>
    <name type="common">Garden pea</name>
    <name type="synonym">Lathyrus oleraceus</name>
    <dbReference type="NCBI Taxonomy" id="3888"/>
    <lineage>
        <taxon>Eukaryota</taxon>
        <taxon>Viridiplantae</taxon>
        <taxon>Streptophyta</taxon>
        <taxon>Embryophyta</taxon>
        <taxon>Tracheophyta</taxon>
        <taxon>Spermatophyta</taxon>
        <taxon>Magnoliopsida</taxon>
        <taxon>eudicotyledons</taxon>
        <taxon>Gunneridae</taxon>
        <taxon>Pentapetalae</taxon>
        <taxon>rosids</taxon>
        <taxon>fabids</taxon>
        <taxon>Fabales</taxon>
        <taxon>Fabaceae</taxon>
        <taxon>Papilionoideae</taxon>
        <taxon>50 kb inversion clade</taxon>
        <taxon>NPAAA clade</taxon>
        <taxon>Hologalegina</taxon>
        <taxon>IRL clade</taxon>
        <taxon>Fabeae</taxon>
        <taxon>Lathyrus</taxon>
    </lineage>
</organism>
<reference evidence="1 2" key="1">
    <citation type="journal article" date="2022" name="Nat. Genet.">
        <title>Improved pea reference genome and pan-genome highlight genomic features and evolutionary characteristics.</title>
        <authorList>
            <person name="Yang T."/>
            <person name="Liu R."/>
            <person name="Luo Y."/>
            <person name="Hu S."/>
            <person name="Wang D."/>
            <person name="Wang C."/>
            <person name="Pandey M.K."/>
            <person name="Ge S."/>
            <person name="Xu Q."/>
            <person name="Li N."/>
            <person name="Li G."/>
            <person name="Huang Y."/>
            <person name="Saxena R.K."/>
            <person name="Ji Y."/>
            <person name="Li M."/>
            <person name="Yan X."/>
            <person name="He Y."/>
            <person name="Liu Y."/>
            <person name="Wang X."/>
            <person name="Xiang C."/>
            <person name="Varshney R.K."/>
            <person name="Ding H."/>
            <person name="Gao S."/>
            <person name="Zong X."/>
        </authorList>
    </citation>
    <scope>NUCLEOTIDE SEQUENCE [LARGE SCALE GENOMIC DNA]</scope>
    <source>
        <strain evidence="1 2">cv. Zhongwan 6</strain>
    </source>
</reference>
<dbReference type="EMBL" id="JAMSHJ010000004">
    <property type="protein sequence ID" value="KAI5418541.1"/>
    <property type="molecule type" value="Genomic_DNA"/>
</dbReference>
<accession>A0A9D4XCJ2</accession>
<comment type="caution">
    <text evidence="1">The sequence shown here is derived from an EMBL/GenBank/DDBJ whole genome shotgun (WGS) entry which is preliminary data.</text>
</comment>
<dbReference type="Proteomes" id="UP001058974">
    <property type="component" value="Chromosome 4"/>
</dbReference>
<evidence type="ECO:0000313" key="2">
    <source>
        <dbReference type="Proteomes" id="UP001058974"/>
    </source>
</evidence>